<keyword evidence="2" id="KW-1185">Reference proteome</keyword>
<name>A0AAV4UKV3_CAEEX</name>
<sequence>MRYGYRKVLAYLVCFLRDIVVNPLTPSPLLNSCDSQEVEHKEKEFVSFKEIKSSSQAYVDVHSSNQGASYDSDHQQEIRNSFSNFNGNDFEENIDILNLEVQDNIVETEFNFNPLDCFDKLGKAHLKRLQWNYQYYLGKLY</sequence>
<accession>A0AAV4UKV3</accession>
<comment type="caution">
    <text evidence="1">The sequence shown here is derived from an EMBL/GenBank/DDBJ whole genome shotgun (WGS) entry which is preliminary data.</text>
</comment>
<organism evidence="1 2">
    <name type="scientific">Caerostris extrusa</name>
    <name type="common">Bark spider</name>
    <name type="synonym">Caerostris bankana</name>
    <dbReference type="NCBI Taxonomy" id="172846"/>
    <lineage>
        <taxon>Eukaryota</taxon>
        <taxon>Metazoa</taxon>
        <taxon>Ecdysozoa</taxon>
        <taxon>Arthropoda</taxon>
        <taxon>Chelicerata</taxon>
        <taxon>Arachnida</taxon>
        <taxon>Araneae</taxon>
        <taxon>Araneomorphae</taxon>
        <taxon>Entelegynae</taxon>
        <taxon>Araneoidea</taxon>
        <taxon>Araneidae</taxon>
        <taxon>Caerostris</taxon>
    </lineage>
</organism>
<dbReference type="Proteomes" id="UP001054945">
    <property type="component" value="Unassembled WGS sequence"/>
</dbReference>
<gene>
    <name evidence="1" type="ORF">CEXT_445421</name>
</gene>
<proteinExistence type="predicted"/>
<protein>
    <submittedName>
        <fullName evidence="1">Uncharacterized protein</fullName>
    </submittedName>
</protein>
<reference evidence="1 2" key="1">
    <citation type="submission" date="2021-06" db="EMBL/GenBank/DDBJ databases">
        <title>Caerostris extrusa draft genome.</title>
        <authorList>
            <person name="Kono N."/>
            <person name="Arakawa K."/>
        </authorList>
    </citation>
    <scope>NUCLEOTIDE SEQUENCE [LARGE SCALE GENOMIC DNA]</scope>
</reference>
<dbReference type="EMBL" id="BPLR01013055">
    <property type="protein sequence ID" value="GIY58404.1"/>
    <property type="molecule type" value="Genomic_DNA"/>
</dbReference>
<evidence type="ECO:0000313" key="1">
    <source>
        <dbReference type="EMBL" id="GIY58404.1"/>
    </source>
</evidence>
<evidence type="ECO:0000313" key="2">
    <source>
        <dbReference type="Proteomes" id="UP001054945"/>
    </source>
</evidence>
<dbReference type="AlphaFoldDB" id="A0AAV4UKV3"/>